<gene>
    <name evidence="1" type="ORF">HCEG_06699</name>
</gene>
<dbReference type="OMA" id="QEWTEDT"/>
<evidence type="ECO:0000313" key="2">
    <source>
        <dbReference type="Proteomes" id="UP000008142"/>
    </source>
</evidence>
<dbReference type="EMBL" id="DS990640">
    <property type="protein sequence ID" value="EGC47484.1"/>
    <property type="molecule type" value="Genomic_DNA"/>
</dbReference>
<sequence length="256" mass="29204">MNIRVLVLMLYQMSNYPPPGTPFKSVGFSEYCMFNGREFRRKKGTQQWIESEQLEVNLPTLDRALRLLLIQENQADGEPQHWSLFVARENEPGPVYQVKGDAECMSYQPSPSPTNILQAVSFSNAYSLAVVTDEQALIVKQVAENEPPPRAVNRQAVVENCQGWTVRVIAKLVDRGPWSNQSKEMLMGVPYFYYGDSGIYLHPWNWGLIFVLQVSVSLFFRYPRISQISGGFSHSDYSDSYGLVILYHMTNKSDSQ</sequence>
<dbReference type="Pfam" id="PF20174">
    <property type="entry name" value="DUF6540"/>
    <property type="match status" value="1"/>
</dbReference>
<protein>
    <submittedName>
        <fullName evidence="1">Uncharacterized protein</fullName>
    </submittedName>
</protein>
<dbReference type="AlphaFoldDB" id="F0UN17"/>
<proteinExistence type="predicted"/>
<dbReference type="Proteomes" id="UP000008142">
    <property type="component" value="Unassembled WGS sequence"/>
</dbReference>
<dbReference type="VEuPathDB" id="FungiDB:I7I53_09056"/>
<dbReference type="InterPro" id="IPR046670">
    <property type="entry name" value="DUF6540"/>
</dbReference>
<accession>F0UN17</accession>
<evidence type="ECO:0000313" key="1">
    <source>
        <dbReference type="EMBL" id="EGC47484.1"/>
    </source>
</evidence>
<reference evidence="2" key="1">
    <citation type="submission" date="2008-07" db="EMBL/GenBank/DDBJ databases">
        <title>Annotation of Ajellomyces capsulatus strain H88.</title>
        <authorList>
            <person name="Champion M."/>
            <person name="Cuomo C."/>
            <person name="Ma L.-J."/>
            <person name="Henn M.R."/>
            <person name="Sil A."/>
            <person name="Goldman B."/>
            <person name="Young S.K."/>
            <person name="Kodira C.D."/>
            <person name="Zeng Q."/>
            <person name="Koehrsen M."/>
            <person name="Alvarado L."/>
            <person name="Berlin A."/>
            <person name="Borenstein D."/>
            <person name="Chen Z."/>
            <person name="Engels R."/>
            <person name="Freedman E."/>
            <person name="Gellesch M."/>
            <person name="Goldberg J."/>
            <person name="Griggs A."/>
            <person name="Gujja S."/>
            <person name="Heiman D."/>
            <person name="Hepburn T."/>
            <person name="Howarth C."/>
            <person name="Jen D."/>
            <person name="Larson L."/>
            <person name="Lewis B."/>
            <person name="Mehta T."/>
            <person name="Park D."/>
            <person name="Pearson M."/>
            <person name="Roberts A."/>
            <person name="Saif S."/>
            <person name="Shea T."/>
            <person name="Shenoy N."/>
            <person name="Sisk P."/>
            <person name="Stolte C."/>
            <person name="Sykes S."/>
            <person name="Walk T."/>
            <person name="White J."/>
            <person name="Yandava C."/>
            <person name="Klein B."/>
            <person name="McEwen J.G."/>
            <person name="Puccia R."/>
            <person name="Goldman G.H."/>
            <person name="Felipe M.S."/>
            <person name="Nino-Vega G."/>
            <person name="San-Blas G."/>
            <person name="Taylor J."/>
            <person name="Mendoza L."/>
            <person name="Galagan J."/>
            <person name="Nusbaum C."/>
            <person name="Birren B."/>
        </authorList>
    </citation>
    <scope>NUCLEOTIDE SEQUENCE [LARGE SCALE GENOMIC DNA]</scope>
    <source>
        <strain evidence="2">H88</strain>
    </source>
</reference>
<name>F0UN17_AJEC8</name>
<organism evidence="2">
    <name type="scientific">Ajellomyces capsulatus (strain H88)</name>
    <name type="common">Darling's disease fungus</name>
    <name type="synonym">Histoplasma capsulatum</name>
    <dbReference type="NCBI Taxonomy" id="544711"/>
    <lineage>
        <taxon>Eukaryota</taxon>
        <taxon>Fungi</taxon>
        <taxon>Dikarya</taxon>
        <taxon>Ascomycota</taxon>
        <taxon>Pezizomycotina</taxon>
        <taxon>Eurotiomycetes</taxon>
        <taxon>Eurotiomycetidae</taxon>
        <taxon>Onygenales</taxon>
        <taxon>Ajellomycetaceae</taxon>
        <taxon>Histoplasma</taxon>
    </lineage>
</organism>
<dbReference type="HOGENOM" id="CLU_1085731_0_0_1"/>
<dbReference type="OrthoDB" id="4342612at2759"/>